<dbReference type="EMBL" id="JACRYT010000001">
    <property type="protein sequence ID" value="MBC6678278.1"/>
    <property type="molecule type" value="Genomic_DNA"/>
</dbReference>
<gene>
    <name evidence="2" type="ORF">H9L42_00340</name>
</gene>
<protein>
    <submittedName>
        <fullName evidence="2">Uncharacterized protein</fullName>
    </submittedName>
</protein>
<dbReference type="Proteomes" id="UP000602647">
    <property type="component" value="Unassembled WGS sequence"/>
</dbReference>
<feature type="compositionally biased region" description="Basic residues" evidence="1">
    <location>
        <begin position="376"/>
        <end position="394"/>
    </location>
</feature>
<dbReference type="RefSeq" id="WP_187301480.1">
    <property type="nucleotide sequence ID" value="NZ_JACRYT010000001.1"/>
</dbReference>
<accession>A0A923NLJ2</accession>
<dbReference type="AlphaFoldDB" id="A0A923NLJ2"/>
<comment type="caution">
    <text evidence="2">The sequence shown here is derived from an EMBL/GenBank/DDBJ whole genome shotgun (WGS) entry which is preliminary data.</text>
</comment>
<feature type="compositionally biased region" description="Basic and acidic residues" evidence="1">
    <location>
        <begin position="365"/>
        <end position="375"/>
    </location>
</feature>
<name>A0A923NLJ2_9FIRM</name>
<organism evidence="2 3">
    <name type="scientific">Zhenpiania hominis</name>
    <dbReference type="NCBI Taxonomy" id="2763644"/>
    <lineage>
        <taxon>Bacteria</taxon>
        <taxon>Bacillati</taxon>
        <taxon>Bacillota</taxon>
        <taxon>Clostridia</taxon>
        <taxon>Peptostreptococcales</taxon>
        <taxon>Anaerovoracaceae</taxon>
        <taxon>Zhenpiania</taxon>
    </lineage>
</organism>
<proteinExistence type="predicted"/>
<evidence type="ECO:0000313" key="2">
    <source>
        <dbReference type="EMBL" id="MBC6678278.1"/>
    </source>
</evidence>
<keyword evidence="3" id="KW-1185">Reference proteome</keyword>
<feature type="region of interest" description="Disordered" evidence="1">
    <location>
        <begin position="365"/>
        <end position="394"/>
    </location>
</feature>
<evidence type="ECO:0000313" key="3">
    <source>
        <dbReference type="Proteomes" id="UP000602647"/>
    </source>
</evidence>
<evidence type="ECO:0000256" key="1">
    <source>
        <dbReference type="SAM" id="MobiDB-lite"/>
    </source>
</evidence>
<sequence length="394" mass="45707">MQQIIFIGEKTSGWFAEEVARERGYAFTYIPARGDIRGQVNEILFAAKGNKCEFLIFDLEQYTNSAEEIADEMRSLQAATNAEVLAYVPAFLPESHMCRTLFDRDLKKFIVAGNPTEMKDQLEKNMNGYYEGNQRKEVKNLLQLQEEEQIQLQHFQTIGVCGACHRIGTTTQALQIVQYLNLKGYKACYMQMNSICYPQQGQGGNRSGYVEKVAYWMDTIDRKNEDLGMISYMSVDLFYRQDKITEVLKQGYDYYVYDYGVYTDPDFNKTAFVKEDVKFFVCGAAPTELDDMEEIAKNPFYEDARLIFSFVPEEDQEDLLGLMEQIQISGSEKENAKRCFFAEWTPEPFVFSALKRYEKILPLEEKKEPDTGREKASRRRLFGRKKGEKRHGKI</sequence>
<reference evidence="2" key="1">
    <citation type="submission" date="2020-08" db="EMBL/GenBank/DDBJ databases">
        <title>Genome public.</title>
        <authorList>
            <person name="Liu C."/>
            <person name="Sun Q."/>
        </authorList>
    </citation>
    <scope>NUCLEOTIDE SEQUENCE</scope>
    <source>
        <strain evidence="2">BX12</strain>
    </source>
</reference>